<dbReference type="InterPro" id="IPR006195">
    <property type="entry name" value="aa-tRNA-synth_II"/>
</dbReference>
<dbReference type="Gene3D" id="3.30.930.10">
    <property type="entry name" value="Bira Bifunctional Protein, Domain 2"/>
    <property type="match status" value="1"/>
</dbReference>
<keyword evidence="4" id="KW-0547">Nucleotide-binding</keyword>
<accession>A0AAF0Y4Z2</accession>
<reference evidence="14" key="1">
    <citation type="submission" date="2023-10" db="EMBL/GenBank/DDBJ databases">
        <authorList>
            <person name="Noh H."/>
        </authorList>
    </citation>
    <scope>NUCLEOTIDE SEQUENCE</scope>
    <source>
        <strain evidence="14">DUCC4014</strain>
    </source>
</reference>
<protein>
    <recommendedName>
        <fullName evidence="2">serine--tRNA ligase</fullName>
        <ecNumber evidence="2">6.1.1.11</ecNumber>
    </recommendedName>
    <alternativeName>
        <fullName evidence="8">Seryl-tRNA synthetase</fullName>
    </alternativeName>
    <alternativeName>
        <fullName evidence="9">Seryl-tRNA(Ser) synthetase</fullName>
    </alternativeName>
</protein>
<dbReference type="GO" id="GO:0005524">
    <property type="term" value="F:ATP binding"/>
    <property type="evidence" value="ECO:0007669"/>
    <property type="project" value="UniProtKB-KW"/>
</dbReference>
<dbReference type="FunFam" id="3.30.930.10:FF:000026">
    <property type="entry name" value="Seryl-tRNA synthetase, cytoplasmic"/>
    <property type="match status" value="1"/>
</dbReference>
<dbReference type="InterPro" id="IPR042103">
    <property type="entry name" value="SerRS_1_N_sf"/>
</dbReference>
<dbReference type="NCBIfam" id="TIGR00414">
    <property type="entry name" value="serS"/>
    <property type="match status" value="1"/>
</dbReference>
<evidence type="ECO:0000256" key="12">
    <source>
        <dbReference type="SAM" id="Coils"/>
    </source>
</evidence>
<evidence type="ECO:0000259" key="13">
    <source>
        <dbReference type="PROSITE" id="PS50862"/>
    </source>
</evidence>
<dbReference type="Proteomes" id="UP000827549">
    <property type="component" value="Chromosome 1"/>
</dbReference>
<evidence type="ECO:0000256" key="2">
    <source>
        <dbReference type="ARBA" id="ARBA00012840"/>
    </source>
</evidence>
<dbReference type="GO" id="GO:0006434">
    <property type="term" value="P:seryl-tRNA aminoacylation"/>
    <property type="evidence" value="ECO:0007669"/>
    <property type="project" value="InterPro"/>
</dbReference>
<dbReference type="PROSITE" id="PS50862">
    <property type="entry name" value="AA_TRNA_LIGASE_II"/>
    <property type="match status" value="1"/>
</dbReference>
<evidence type="ECO:0000256" key="1">
    <source>
        <dbReference type="ARBA" id="ARBA00010728"/>
    </source>
</evidence>
<comment type="similarity">
    <text evidence="1">Belongs to the class-II aminoacyl-tRNA synthetase family. Type-1 seryl-tRNA synthetase subfamily.</text>
</comment>
<dbReference type="PRINTS" id="PR00981">
    <property type="entry name" value="TRNASYNTHSER"/>
</dbReference>
<dbReference type="GeneID" id="87804639"/>
<proteinExistence type="inferred from homology"/>
<feature type="binding site" evidence="10">
    <location>
        <position position="253"/>
    </location>
    <ligand>
        <name>L-serine</name>
        <dbReference type="ChEBI" id="CHEBI:33384"/>
    </ligand>
</feature>
<evidence type="ECO:0000256" key="11">
    <source>
        <dbReference type="PIRSR" id="PIRSR001529-2"/>
    </source>
</evidence>
<keyword evidence="6" id="KW-0648">Protein biosynthesis</keyword>
<feature type="coiled-coil region" evidence="12">
    <location>
        <begin position="42"/>
        <end position="69"/>
    </location>
</feature>
<sequence>MIDLIHFQTDKGGNPEVVRESQRKRGAPVELVDEVIEIFAQHKAAQYEVENERRAVNALQKEIGAIKKAKGDATELVARKTAHDKKIAELTARAAELVKIRDQKANRIGNIVDPACHVSQTEDDNPIKRVWHPEPNHKGNSEPGLGADDKRTDILPHHEVLYRLEAFDTERGAKINGHRGYFLTNDGVDLNQALINYGLDFLRKHGYKKVQAPFMMRKELMAATAQLEEFDEALYKVSANDGNEDNDRYLIATSEQPISGMYAGENLEPKQLPIRFAGYSTCFRKEAGSHGRDTWGIFRVHQFEKVEQFILCDPESSPAMLDSMIDISRQFYESLGIPYRVVNIVSGALNNAASIKYDLEAWFPFQGEYKELVSCSNCTDYQSRSLDVKLGYKKAGEKTGFVHMLNGTLCATERAICCLVENYQTPEGLNVPKVLQPYMQGREFIPFTAELPTPKTAKAAGKK</sequence>
<name>A0AAF0Y4Z2_9TREE</name>
<dbReference type="Pfam" id="PF02403">
    <property type="entry name" value="Seryl_tRNA_N"/>
    <property type="match status" value="1"/>
</dbReference>
<evidence type="ECO:0000256" key="10">
    <source>
        <dbReference type="PIRSR" id="PIRSR001529-1"/>
    </source>
</evidence>
<feature type="binding site" evidence="11">
    <location>
        <begin position="371"/>
        <end position="374"/>
    </location>
    <ligand>
        <name>ATP</name>
        <dbReference type="ChEBI" id="CHEBI:30616"/>
    </ligand>
</feature>
<feature type="domain" description="Aminoacyl-transfer RNA synthetases class-II family profile" evidence="13">
    <location>
        <begin position="153"/>
        <end position="446"/>
    </location>
</feature>
<dbReference type="PIRSF" id="PIRSF001529">
    <property type="entry name" value="Ser-tRNA-synth_IIa"/>
    <property type="match status" value="1"/>
</dbReference>
<evidence type="ECO:0000256" key="6">
    <source>
        <dbReference type="ARBA" id="ARBA00022917"/>
    </source>
</evidence>
<feature type="binding site" evidence="10">
    <location>
        <position position="307"/>
    </location>
    <ligand>
        <name>L-serine</name>
        <dbReference type="ChEBI" id="CHEBI:33384"/>
    </ligand>
</feature>
<feature type="site" description="Important for serine binding" evidence="10">
    <location>
        <position position="408"/>
    </location>
</feature>
<keyword evidence="3 14" id="KW-0436">Ligase</keyword>
<dbReference type="EMBL" id="CP086714">
    <property type="protein sequence ID" value="WOO77826.1"/>
    <property type="molecule type" value="Genomic_DNA"/>
</dbReference>
<dbReference type="AlphaFoldDB" id="A0AAF0Y4Z2"/>
<gene>
    <name evidence="14" type="primary">SPAC29A4.15</name>
    <name evidence="14" type="ORF">LOC62_01G001383</name>
</gene>
<dbReference type="EC" id="6.1.1.11" evidence="2"/>
<evidence type="ECO:0000313" key="14">
    <source>
        <dbReference type="EMBL" id="WOO77826.1"/>
    </source>
</evidence>
<keyword evidence="15" id="KW-1185">Reference proteome</keyword>
<dbReference type="InterPro" id="IPR002314">
    <property type="entry name" value="aa-tRNA-synt_IIb"/>
</dbReference>
<evidence type="ECO:0000256" key="7">
    <source>
        <dbReference type="ARBA" id="ARBA00023146"/>
    </source>
</evidence>
<organism evidence="14 15">
    <name type="scientific">Vanrija pseudolonga</name>
    <dbReference type="NCBI Taxonomy" id="143232"/>
    <lineage>
        <taxon>Eukaryota</taxon>
        <taxon>Fungi</taxon>
        <taxon>Dikarya</taxon>
        <taxon>Basidiomycota</taxon>
        <taxon>Agaricomycotina</taxon>
        <taxon>Tremellomycetes</taxon>
        <taxon>Trichosporonales</taxon>
        <taxon>Trichosporonaceae</taxon>
        <taxon>Vanrija</taxon>
    </lineage>
</organism>
<feature type="binding site" evidence="11">
    <location>
        <begin position="300"/>
        <end position="303"/>
    </location>
    <ligand>
        <name>ATP</name>
        <dbReference type="ChEBI" id="CHEBI:30616"/>
    </ligand>
</feature>
<dbReference type="Gene3D" id="1.10.287.40">
    <property type="entry name" value="Serine-tRNA synthetase, tRNA binding domain"/>
    <property type="match status" value="1"/>
</dbReference>
<keyword evidence="5 11" id="KW-0067">ATP-binding</keyword>
<dbReference type="InterPro" id="IPR015866">
    <property type="entry name" value="Ser-tRNA-synth_1_N"/>
</dbReference>
<dbReference type="InterPro" id="IPR002317">
    <property type="entry name" value="Ser-tRNA-ligase_type_1"/>
</dbReference>
<dbReference type="CDD" id="cd00770">
    <property type="entry name" value="SerRS_core"/>
    <property type="match status" value="1"/>
</dbReference>
<feature type="binding site" evidence="11">
    <location>
        <begin position="284"/>
        <end position="286"/>
    </location>
    <ligand>
        <name>ATP</name>
        <dbReference type="ChEBI" id="CHEBI:30616"/>
    </ligand>
</feature>
<evidence type="ECO:0000256" key="9">
    <source>
        <dbReference type="ARBA" id="ARBA00034892"/>
    </source>
</evidence>
<evidence type="ECO:0000313" key="15">
    <source>
        <dbReference type="Proteomes" id="UP000827549"/>
    </source>
</evidence>
<dbReference type="SUPFAM" id="SSF46589">
    <property type="entry name" value="tRNA-binding arm"/>
    <property type="match status" value="1"/>
</dbReference>
<dbReference type="Pfam" id="PF00587">
    <property type="entry name" value="tRNA-synt_2b"/>
    <property type="match status" value="1"/>
</dbReference>
<evidence type="ECO:0000256" key="8">
    <source>
        <dbReference type="ARBA" id="ARBA00031113"/>
    </source>
</evidence>
<keyword evidence="7" id="KW-0030">Aminoacyl-tRNA synthetase</keyword>
<dbReference type="InterPro" id="IPR033729">
    <property type="entry name" value="SerRS_core"/>
</dbReference>
<dbReference type="GO" id="GO:0004828">
    <property type="term" value="F:serine-tRNA ligase activity"/>
    <property type="evidence" value="ECO:0007669"/>
    <property type="project" value="UniProtKB-EC"/>
</dbReference>
<evidence type="ECO:0000256" key="4">
    <source>
        <dbReference type="ARBA" id="ARBA00022741"/>
    </source>
</evidence>
<feature type="binding site" evidence="10">
    <location>
        <position position="284"/>
    </location>
    <ligand>
        <name>L-serine</name>
        <dbReference type="ChEBI" id="CHEBI:33384"/>
    </ligand>
</feature>
<keyword evidence="12" id="KW-0175">Coiled coil</keyword>
<dbReference type="RefSeq" id="XP_062623858.1">
    <property type="nucleotide sequence ID" value="XM_062767874.1"/>
</dbReference>
<dbReference type="InterPro" id="IPR045864">
    <property type="entry name" value="aa-tRNA-synth_II/BPL/LPL"/>
</dbReference>
<evidence type="ECO:0000256" key="3">
    <source>
        <dbReference type="ARBA" id="ARBA00022598"/>
    </source>
</evidence>
<dbReference type="InterPro" id="IPR010978">
    <property type="entry name" value="tRNA-bd_arm"/>
</dbReference>
<feature type="binding site" evidence="10">
    <location>
        <position position="406"/>
    </location>
    <ligand>
        <name>L-serine</name>
        <dbReference type="ChEBI" id="CHEBI:33384"/>
    </ligand>
</feature>
<dbReference type="SUPFAM" id="SSF55681">
    <property type="entry name" value="Class II aaRS and biotin synthetases"/>
    <property type="match status" value="1"/>
</dbReference>
<dbReference type="PANTHER" id="PTHR11778">
    <property type="entry name" value="SERYL-TRNA SYNTHETASE"/>
    <property type="match status" value="1"/>
</dbReference>
<evidence type="ECO:0000256" key="5">
    <source>
        <dbReference type="ARBA" id="ARBA00022840"/>
    </source>
</evidence>